<dbReference type="PROSITE" id="PS00041">
    <property type="entry name" value="HTH_ARAC_FAMILY_1"/>
    <property type="match status" value="1"/>
</dbReference>
<dbReference type="GO" id="GO:0005524">
    <property type="term" value="F:ATP binding"/>
    <property type="evidence" value="ECO:0007669"/>
    <property type="project" value="UniProtKB-KW"/>
</dbReference>
<dbReference type="InterPro" id="IPR058031">
    <property type="entry name" value="AAA_lid_NorR"/>
</dbReference>
<keyword evidence="3" id="KW-0805">Transcription regulation</keyword>
<dbReference type="AlphaFoldDB" id="A0A2S7AGN6"/>
<dbReference type="Gene3D" id="1.10.10.60">
    <property type="entry name" value="Homeodomain-like"/>
    <property type="match status" value="2"/>
</dbReference>
<keyword evidence="5" id="KW-0804">Transcription</keyword>
<evidence type="ECO:0000259" key="8">
    <source>
        <dbReference type="PROSITE" id="PS50045"/>
    </source>
</evidence>
<evidence type="ECO:0000313" key="9">
    <source>
        <dbReference type="EMBL" id="PPU09059.1"/>
    </source>
</evidence>
<evidence type="ECO:0000256" key="5">
    <source>
        <dbReference type="ARBA" id="ARBA00023163"/>
    </source>
</evidence>
<proteinExistence type="predicted"/>
<keyword evidence="2" id="KW-0067">ATP-binding</keyword>
<evidence type="ECO:0000259" key="7">
    <source>
        <dbReference type="PROSITE" id="PS01124"/>
    </source>
</evidence>
<accession>A0A2S7AGN6</accession>
<dbReference type="InterPro" id="IPR020449">
    <property type="entry name" value="Tscrpt_reg_AraC-type_HTH"/>
</dbReference>
<reference evidence="9 10" key="1">
    <citation type="submission" date="2016-08" db="EMBL/GenBank/DDBJ databases">
        <title>Evolution of the type three secretion system and type three effector repertoires in Xanthomonas.</title>
        <authorList>
            <person name="Merda D."/>
            <person name="Briand M."/>
            <person name="Bosis E."/>
            <person name="Rousseau C."/>
            <person name="Portier P."/>
            <person name="Jacques M.-A."/>
            <person name="Fischer-Le Saux M."/>
        </authorList>
    </citation>
    <scope>NUCLEOTIDE SEQUENCE [LARGE SCALE GENOMIC DNA]</scope>
    <source>
        <strain evidence="9 10">CFBP 7645</strain>
    </source>
</reference>
<evidence type="ECO:0000313" key="10">
    <source>
        <dbReference type="Proteomes" id="UP000239204"/>
    </source>
</evidence>
<dbReference type="Gene3D" id="3.40.50.300">
    <property type="entry name" value="P-loop containing nucleotide triphosphate hydrolases"/>
    <property type="match status" value="1"/>
</dbReference>
<organism evidence="9 10">
    <name type="scientific">Xanthomonas arboricola</name>
    <dbReference type="NCBI Taxonomy" id="56448"/>
    <lineage>
        <taxon>Bacteria</taxon>
        <taxon>Pseudomonadati</taxon>
        <taxon>Pseudomonadota</taxon>
        <taxon>Gammaproteobacteria</taxon>
        <taxon>Lysobacterales</taxon>
        <taxon>Lysobacteraceae</taxon>
        <taxon>Xanthomonas</taxon>
    </lineage>
</organism>
<keyword evidence="4" id="KW-0238">DNA-binding</keyword>
<dbReference type="SMART" id="SM00342">
    <property type="entry name" value="HTH_ARAC"/>
    <property type="match status" value="1"/>
</dbReference>
<feature type="domain" description="Sigma-54 factor interaction" evidence="8">
    <location>
        <begin position="126"/>
        <end position="330"/>
    </location>
</feature>
<evidence type="ECO:0000256" key="1">
    <source>
        <dbReference type="ARBA" id="ARBA00022741"/>
    </source>
</evidence>
<dbReference type="InterPro" id="IPR027417">
    <property type="entry name" value="P-loop_NTPase"/>
</dbReference>
<dbReference type="Pfam" id="PF12833">
    <property type="entry name" value="HTH_18"/>
    <property type="match status" value="1"/>
</dbReference>
<dbReference type="PROSITE" id="PS50045">
    <property type="entry name" value="SIGMA54_INTERACT_4"/>
    <property type="match status" value="1"/>
</dbReference>
<dbReference type="InterPro" id="IPR018062">
    <property type="entry name" value="HTH_AraC-typ_CS"/>
</dbReference>
<protein>
    <submittedName>
        <fullName evidence="9">Transcriptional regulator</fullName>
    </submittedName>
</protein>
<dbReference type="RefSeq" id="WP_104535989.1">
    <property type="nucleotide sequence ID" value="NZ_MIGY01000001.1"/>
</dbReference>
<dbReference type="InterPro" id="IPR009057">
    <property type="entry name" value="Homeodomain-like_sf"/>
</dbReference>
<dbReference type="Pfam" id="PF25601">
    <property type="entry name" value="AAA_lid_14"/>
    <property type="match status" value="1"/>
</dbReference>
<name>A0A2S7AGN6_9XANT</name>
<dbReference type="Gene3D" id="1.10.8.60">
    <property type="match status" value="1"/>
</dbReference>
<dbReference type="EMBL" id="MIGY01000001">
    <property type="protein sequence ID" value="PPU09059.1"/>
    <property type="molecule type" value="Genomic_DNA"/>
</dbReference>
<keyword evidence="1" id="KW-0547">Nucleotide-binding</keyword>
<dbReference type="GO" id="GO:0003700">
    <property type="term" value="F:DNA-binding transcription factor activity"/>
    <property type="evidence" value="ECO:0007669"/>
    <property type="project" value="InterPro"/>
</dbReference>
<dbReference type="Proteomes" id="UP000239204">
    <property type="component" value="Unassembled WGS sequence"/>
</dbReference>
<comment type="caution">
    <text evidence="9">The sequence shown here is derived from an EMBL/GenBank/DDBJ whole genome shotgun (WGS) entry which is preliminary data.</text>
</comment>
<dbReference type="InterPro" id="IPR002078">
    <property type="entry name" value="Sigma_54_int"/>
</dbReference>
<dbReference type="SUPFAM" id="SSF52540">
    <property type="entry name" value="P-loop containing nucleoside triphosphate hydrolases"/>
    <property type="match status" value="1"/>
</dbReference>
<evidence type="ECO:0000256" key="2">
    <source>
        <dbReference type="ARBA" id="ARBA00022840"/>
    </source>
</evidence>
<dbReference type="InterPro" id="IPR018060">
    <property type="entry name" value="HTH_AraC"/>
</dbReference>
<dbReference type="PANTHER" id="PTHR32071">
    <property type="entry name" value="TRANSCRIPTIONAL REGULATORY PROTEIN"/>
    <property type="match status" value="1"/>
</dbReference>
<dbReference type="PRINTS" id="PR00032">
    <property type="entry name" value="HTHARAC"/>
</dbReference>
<feature type="region of interest" description="Disordered" evidence="6">
    <location>
        <begin position="353"/>
        <end position="384"/>
    </location>
</feature>
<dbReference type="Pfam" id="PF14532">
    <property type="entry name" value="Sigma54_activ_2"/>
    <property type="match status" value="1"/>
</dbReference>
<feature type="domain" description="HTH araC/xylS-type" evidence="7">
    <location>
        <begin position="404"/>
        <end position="503"/>
    </location>
</feature>
<dbReference type="GO" id="GO:0043565">
    <property type="term" value="F:sequence-specific DNA binding"/>
    <property type="evidence" value="ECO:0007669"/>
    <property type="project" value="InterPro"/>
</dbReference>
<gene>
    <name evidence="9" type="ORF">XarjCFBP7645_01615</name>
</gene>
<sequence length="507" mass="55949">MEKQVLDVLQRAYLPGDPLAAMLGKIAAELSQSEILNGATCAFVGVAQSDPLAPDQANDQATIVRCFPVQHARQVLGTLHVTPAHGGMAAQAMTLCRQIAKCCAYLIKRDAARRLAEDRLARSLMMTGVCEEVWMIDAFVEQAADSRLPVIVRGEFGTEKEEVAVLLHAAAPWREGPFVAVDCAAPDDMPATWFERAMGGTLFLQGVDELDDAPQHQLAVHLRGRSTPWAISGGGALPRVIASTTADLSRRVHAGRFSRALLSQLDVLAIELAPLRTRRTDIGFHVEHVLDRHGLDHGQVVTEVLMDALTHYPWPENLQELERVVLRLAVMTAGRPVGSADIQRHAPRLLEGRAQGAQHDARATVSRQADPPAEPTPPETPVDWIDGLPHRPGQRLASLHDALRRALVHLGEHYAEPLTLGDLARQAHVSQSHLGFLFRDELGTPFKPMLQQLRIEKAKELLQRQRKLRITEVALKVGFGDLSHFEKSFRRLVGVSPREFRRVYGQD</sequence>
<dbReference type="PROSITE" id="PS01124">
    <property type="entry name" value="HTH_ARAC_FAMILY_2"/>
    <property type="match status" value="1"/>
</dbReference>
<evidence type="ECO:0000256" key="3">
    <source>
        <dbReference type="ARBA" id="ARBA00023015"/>
    </source>
</evidence>
<dbReference type="SUPFAM" id="SSF46689">
    <property type="entry name" value="Homeodomain-like"/>
    <property type="match status" value="2"/>
</dbReference>
<evidence type="ECO:0000256" key="4">
    <source>
        <dbReference type="ARBA" id="ARBA00023125"/>
    </source>
</evidence>
<evidence type="ECO:0000256" key="6">
    <source>
        <dbReference type="SAM" id="MobiDB-lite"/>
    </source>
</evidence>